<reference evidence="2" key="1">
    <citation type="journal article" date="2019" name="Int. J. Syst. Evol. Microbiol.">
        <title>The Global Catalogue of Microorganisms (GCM) 10K type strain sequencing project: providing services to taxonomists for standard genome sequencing and annotation.</title>
        <authorList>
            <consortium name="The Broad Institute Genomics Platform"/>
            <consortium name="The Broad Institute Genome Sequencing Center for Infectious Disease"/>
            <person name="Wu L."/>
            <person name="Ma J."/>
        </authorList>
    </citation>
    <scope>NUCLEOTIDE SEQUENCE [LARGE SCALE GENOMIC DNA]</scope>
    <source>
        <strain evidence="2">CGMCC 1.12295</strain>
    </source>
</reference>
<proteinExistence type="predicted"/>
<dbReference type="Gene3D" id="1.10.1220.10">
    <property type="entry name" value="Met repressor-like"/>
    <property type="match status" value="1"/>
</dbReference>
<dbReference type="InterPro" id="IPR013321">
    <property type="entry name" value="Arc_rbn_hlx_hlx"/>
</dbReference>
<keyword evidence="2" id="KW-1185">Reference proteome</keyword>
<dbReference type="Proteomes" id="UP001597301">
    <property type="component" value="Unassembled WGS sequence"/>
</dbReference>
<organism evidence="1 2">
    <name type="scientific">Siminovitchia sediminis</name>
    <dbReference type="NCBI Taxonomy" id="1274353"/>
    <lineage>
        <taxon>Bacteria</taxon>
        <taxon>Bacillati</taxon>
        <taxon>Bacillota</taxon>
        <taxon>Bacilli</taxon>
        <taxon>Bacillales</taxon>
        <taxon>Bacillaceae</taxon>
        <taxon>Siminovitchia</taxon>
    </lineage>
</organism>
<accession>A0ABW4KH81</accession>
<evidence type="ECO:0000313" key="2">
    <source>
        <dbReference type="Proteomes" id="UP001597301"/>
    </source>
</evidence>
<comment type="caution">
    <text evidence="1">The sequence shown here is derived from an EMBL/GenBank/DDBJ whole genome shotgun (WGS) entry which is preliminary data.</text>
</comment>
<name>A0ABW4KH81_9BACI</name>
<evidence type="ECO:0008006" key="3">
    <source>
        <dbReference type="Google" id="ProtNLM"/>
    </source>
</evidence>
<protein>
    <recommendedName>
        <fullName evidence="3">Ribbon-helix-helix protein CopG domain-containing protein</fullName>
    </recommendedName>
</protein>
<evidence type="ECO:0000313" key="1">
    <source>
        <dbReference type="EMBL" id="MFD1707549.1"/>
    </source>
</evidence>
<gene>
    <name evidence="1" type="ORF">ACFSCZ_12525</name>
</gene>
<dbReference type="EMBL" id="JBHUEO010000037">
    <property type="protein sequence ID" value="MFD1707549.1"/>
    <property type="molecule type" value="Genomic_DNA"/>
</dbReference>
<dbReference type="RefSeq" id="WP_380774265.1">
    <property type="nucleotide sequence ID" value="NZ_JBHUEO010000037.1"/>
</dbReference>
<sequence length="109" mass="13031">MEIKVRNVDVVAVKKIDELAKKKNLSRNEYLKLHIEKLAHMDVFLEERNRFEEALKMVGSVLERNIHMMKENNEEIQRMKSIFMMMMDVNEEEVNEFMKVFVAEQGEIV</sequence>